<evidence type="ECO:0000256" key="3">
    <source>
        <dbReference type="ARBA" id="ARBA00038201"/>
    </source>
</evidence>
<sequence length="1961" mass="215072">MLSAFTARPIIELRQKDKSKIETILAQGDRVLVGLNNGALRIYRLNELSDQLQNGSADTNANGSSSAADDDHTTAQRSEKPTDLMREVERFSPRAIEQLAIIKDANTIVSLSNYHVSFHDLKTYELIETLSRTKNASCFASTSNIVKDPDTGIPEIVSRLAVAVKRKLLLWSWLESELSEDVDEIVLAESIRSVTWANATKLVCGMNGGYVMVDVVTREVEDIVSPGSGPAAGQTSRFGAMSSAGMGYMGLGGYMPKPLAAKLAEGEMLLAKDINTLFIDDDGKPLDRRQIPWNHAPESIGYSYPYILALQAPSKGSLEVRNPITLSSLQNLSLPGAAQLHFPSPTYSLAHAGKGFHISSERCVWKMDSTDYDSQVQELVGGGHFDEAISILEMLEDALLKNKSQTLREVKMLKAEGLFKKKKYRQAMDLFNEDTVHAPPERVLRMFPPSIAGELSAWAGREEEEQESDEAPGTPKKTNGTRPTTPETVEQAQETPQSSKGGFARYLTGSYRRPQSDTASILSKKDTAECDDAASVKETESNEDLPLKDKDLTNAVLELNSYLAGTRARLQRVIDPVTGNLKPQSDRNGSTEEIAEKFLRIGLDDSEKKLEEELRNTFRLVDTTLFRAYMFSRPTLASSLFRIPNFCDPNVVNEKLLEHNRYTELVDFFYGKKLHKEALELLRRFGAAEEPDEAAPTLHGPQRTIQYLKNLPPSEIDLILEHAEWTLKASPDEALEIFTGDTENAETLPRERVVSFLHDVDTQLEGRYLEHIITELEDMTPDLHDRLVELYVENLKKMDKGEKWDEMMNHFIKFLRQPGQVYSLSRAFRLIPRDDPAFYEAQAVVLSNMNQHKQALEIYVFKMKDYQKAEQYPNEKNETGEDPETSTPSIYHTLLSLYLQPSPPNQPNLEPALDLLSKHGSRLPATSTLGLIPDDLPVRSLESYFRGRIRSANSLVNEARIVAGLRQAEGISIAARLHLGDDVQGGQGGRNRHVAITDERHCVVCHKKLGGVVREELVPSVLLFLHLLAIVLFLFGLSRGIPRLVLLHSRCELFVDSVLGVGDRGAQSLENKNPTSGAHGDIGQSRSKSQPVIPIEDVTTAQEPHKTIMQPSRSQPRGPGSFAPLSSSSAQPSQLSTSSRPALRRVETSDDEDETPRPSITIPKSRPPPQPQPSSPATPIYAQFTTHGNSSTASLGHHNFSRPANARSVTQGSPATLVKGHARKHSATQGSFEPTLPSMSTSNLSSHLGMSHHNLSTASASAAAAAAAAATASNVNLSASQIAAQAAVMSHQNHSRQRSQTVPFPGDQNDGVRRGSGSKGPTSPPMLSLTEASAPRDSGFGNHGGHGDRLGGPHSSAATAAANVVFPRSGHNSPRASPQPYSQPPPPPPPASEKPYKAEKPKVKLFSRPGKISTKGEAKEKPLPSPGKIGSALSALQRGNFSTNSLVDSSNQSIYNLTNSSSATIRPIETPTEDRERDKEKGKEKEKKHHFLSRQKHKLKDEYHLPLSSAASNSLPTDPNAPNPLYNFNIPPSPGPNSSTFAKAKKDKKLGERSDSRLESESSFNLQSEWPGPSSLPSLSQQSTMYDPVDPGKLGLHNHMSLDDAWPYLKAKLLAIFEGEDLRLPVEDFNRVVQMHIQWCMHRRSPNTMLEDLRELLHTGFLSLDRTLRQTPEDRFIPTLVELWMFTFTSILPYMQAVFLPLDMEVSGCGTLMTGEQARDFWGGAIASASTSERPARVAPAPAVLDVRRLVLIAYRDTVILPRYETLKTIFSRLSLEFLPSSLASMAMSSPPEASLSTSPSESFGRPGTAMSLDPSNASYNSTSTTLLGEGSAGGRSRAISNVSFGSHGSDGGLRPFTPSGGGIPPPPSLGSLREREQNVEDSKHITEMVGRMLQCMSVLSGVSAGDAGAEGNEKVVELYDAQYYENGTSNITKLKARRIMINRFNYAIIFRTRSGLHGNI</sequence>
<feature type="compositionally biased region" description="Polar residues" evidence="5">
    <location>
        <begin position="1814"/>
        <end position="1827"/>
    </location>
</feature>
<feature type="compositionally biased region" description="Polar residues" evidence="5">
    <location>
        <begin position="1437"/>
        <end position="1464"/>
    </location>
</feature>
<feature type="region of interest" description="Disordered" evidence="5">
    <location>
        <begin position="1367"/>
        <end position="1584"/>
    </location>
</feature>
<feature type="compositionally biased region" description="Pro residues" evidence="5">
    <location>
        <begin position="1381"/>
        <end position="1392"/>
    </location>
</feature>
<evidence type="ECO:0000256" key="2">
    <source>
        <dbReference type="ARBA" id="ARBA00023136"/>
    </source>
</evidence>
<proteinExistence type="inferred from homology"/>
<feature type="compositionally biased region" description="Polar residues" evidence="5">
    <location>
        <begin position="476"/>
        <end position="500"/>
    </location>
</feature>
<evidence type="ECO:0000313" key="7">
    <source>
        <dbReference type="EMBL" id="EGU75492.1"/>
    </source>
</evidence>
<dbReference type="InterPro" id="IPR013745">
    <property type="entry name" value="Bit61/PRR5"/>
</dbReference>
<feature type="compositionally biased region" description="Basic and acidic residues" evidence="5">
    <location>
        <begin position="69"/>
        <end position="84"/>
    </location>
</feature>
<evidence type="ECO:0000259" key="6">
    <source>
        <dbReference type="PROSITE" id="PS50219"/>
    </source>
</evidence>
<feature type="region of interest" description="Disordered" evidence="5">
    <location>
        <begin position="1288"/>
        <end position="1355"/>
    </location>
</feature>
<dbReference type="EMBL" id="AFQF01003473">
    <property type="protein sequence ID" value="EGU75492.1"/>
    <property type="molecule type" value="Genomic_DNA"/>
</dbReference>
<feature type="region of interest" description="Disordered" evidence="5">
    <location>
        <begin position="1789"/>
        <end position="1874"/>
    </location>
</feature>
<dbReference type="Pfam" id="PF00780">
    <property type="entry name" value="CNH"/>
    <property type="match status" value="1"/>
</dbReference>
<dbReference type="STRING" id="660025.F9G5S2"/>
<dbReference type="GO" id="GO:0006914">
    <property type="term" value="P:autophagy"/>
    <property type="evidence" value="ECO:0007669"/>
    <property type="project" value="TreeGrafter"/>
</dbReference>
<dbReference type="InterPro" id="IPR001180">
    <property type="entry name" value="CNH_dom"/>
</dbReference>
<protein>
    <recommendedName>
        <fullName evidence="6">CNH domain-containing protein</fullName>
    </recommendedName>
</protein>
<evidence type="ECO:0000256" key="5">
    <source>
        <dbReference type="SAM" id="MobiDB-lite"/>
    </source>
</evidence>
<feature type="region of interest" description="Disordered" evidence="5">
    <location>
        <begin position="1068"/>
        <end position="1248"/>
    </location>
</feature>
<dbReference type="InterPro" id="IPR000547">
    <property type="entry name" value="Clathrin_H-chain/VPS_repeat"/>
</dbReference>
<accession>F9G5S2</accession>
<feature type="compositionally biased region" description="Polar residues" evidence="5">
    <location>
        <begin position="54"/>
        <end position="67"/>
    </location>
</feature>
<comment type="similarity">
    <text evidence="3">Belongs to the VAM6/VPS39 family.</text>
</comment>
<feature type="compositionally biased region" description="Polar residues" evidence="5">
    <location>
        <begin position="1183"/>
        <end position="1194"/>
    </location>
</feature>
<name>F9G5S2_FUSOF</name>
<comment type="caution">
    <text evidence="7">The sequence shown here is derived from an EMBL/GenBank/DDBJ whole genome shotgun (WGS) entry which is preliminary data.</text>
</comment>
<evidence type="ECO:0000256" key="4">
    <source>
        <dbReference type="PROSITE-ProRule" id="PRU01006"/>
    </source>
</evidence>
<dbReference type="PANTHER" id="PTHR12894:SF49">
    <property type="entry name" value="VAM6_VPS39-LIKE PROTEIN"/>
    <property type="match status" value="1"/>
</dbReference>
<organism evidence="7">
    <name type="scientific">Fusarium oxysporum (strain Fo5176)</name>
    <name type="common">Fusarium vascular wilt</name>
    <dbReference type="NCBI Taxonomy" id="660025"/>
    <lineage>
        <taxon>Eukaryota</taxon>
        <taxon>Fungi</taxon>
        <taxon>Dikarya</taxon>
        <taxon>Ascomycota</taxon>
        <taxon>Pezizomycotina</taxon>
        <taxon>Sordariomycetes</taxon>
        <taxon>Hypocreomycetidae</taxon>
        <taxon>Hypocreales</taxon>
        <taxon>Nectriaceae</taxon>
        <taxon>Fusarium</taxon>
        <taxon>Fusarium oxysporum species complex</taxon>
    </lineage>
</organism>
<feature type="compositionally biased region" description="Basic and acidic residues" evidence="5">
    <location>
        <begin position="1472"/>
        <end position="1485"/>
    </location>
</feature>
<feature type="repeat" description="CHCR" evidence="4">
    <location>
        <begin position="741"/>
        <end position="907"/>
    </location>
</feature>
<feature type="compositionally biased region" description="Low complexity" evidence="5">
    <location>
        <begin position="1573"/>
        <end position="1583"/>
    </location>
</feature>
<feature type="compositionally biased region" description="Basic and acidic residues" evidence="5">
    <location>
        <begin position="523"/>
        <end position="547"/>
    </location>
</feature>
<feature type="compositionally biased region" description="Pro residues" evidence="5">
    <location>
        <begin position="1165"/>
        <end position="1176"/>
    </location>
</feature>
<dbReference type="InterPro" id="IPR032914">
    <property type="entry name" value="Vam6/VPS39/TRAP1"/>
</dbReference>
<feature type="compositionally biased region" description="Low complexity" evidence="5">
    <location>
        <begin position="1121"/>
        <end position="1139"/>
    </location>
</feature>
<feature type="domain" description="CNH" evidence="6">
    <location>
        <begin position="18"/>
        <end position="347"/>
    </location>
</feature>
<feature type="region of interest" description="Disordered" evidence="5">
    <location>
        <begin position="459"/>
        <end position="547"/>
    </location>
</feature>
<dbReference type="OrthoDB" id="10260443at2759"/>
<reference evidence="7" key="1">
    <citation type="journal article" date="2012" name="Mol. Plant Microbe Interact.">
        <title>A highly conserved effector in Fusarium oxysporum is required for full virulence on Arabidopsis.</title>
        <authorList>
            <person name="Thatcher L.F."/>
            <person name="Gardiner D.M."/>
            <person name="Kazan K."/>
            <person name="Manners J."/>
        </authorList>
    </citation>
    <scope>NUCLEOTIDE SEQUENCE [LARGE SCALE GENOMIC DNA]</scope>
    <source>
        <strain evidence="7">Fo5176</strain>
    </source>
</reference>
<dbReference type="PaxDb" id="5507-FOXG_13898P0"/>
<dbReference type="InterPro" id="IPR019452">
    <property type="entry name" value="VPS39/TGF_beta_rcpt-assoc_1"/>
</dbReference>
<dbReference type="PROSITE" id="PS50236">
    <property type="entry name" value="CHCR"/>
    <property type="match status" value="1"/>
</dbReference>
<feature type="compositionally biased region" description="Low complexity" evidence="5">
    <location>
        <begin position="1505"/>
        <end position="1516"/>
    </location>
</feature>
<dbReference type="Pfam" id="PF10366">
    <property type="entry name" value="Vps39_1"/>
    <property type="match status" value="1"/>
</dbReference>
<evidence type="ECO:0000256" key="1">
    <source>
        <dbReference type="ARBA" id="ARBA00004184"/>
    </source>
</evidence>
<dbReference type="Pfam" id="PF08539">
    <property type="entry name" value="HbrB"/>
    <property type="match status" value="1"/>
</dbReference>
<dbReference type="GO" id="GO:0000329">
    <property type="term" value="C:fungal-type vacuole membrane"/>
    <property type="evidence" value="ECO:0007669"/>
    <property type="project" value="TreeGrafter"/>
</dbReference>
<gene>
    <name evidence="7" type="ORF">FOXB_14004</name>
</gene>
<keyword evidence="2" id="KW-0472">Membrane</keyword>
<feature type="region of interest" description="Disordered" evidence="5">
    <location>
        <begin position="54"/>
        <end position="84"/>
    </location>
</feature>
<dbReference type="GO" id="GO:0012505">
    <property type="term" value="C:endomembrane system"/>
    <property type="evidence" value="ECO:0007669"/>
    <property type="project" value="UniProtKB-SubCell"/>
</dbReference>
<dbReference type="PROSITE" id="PS50219">
    <property type="entry name" value="CNH"/>
    <property type="match status" value="1"/>
</dbReference>
<feature type="compositionally biased region" description="Polar residues" evidence="5">
    <location>
        <begin position="1227"/>
        <end position="1248"/>
    </location>
</feature>
<comment type="subcellular location">
    <subcellularLocation>
        <location evidence="1">Endomembrane system</location>
        <topology evidence="1">Peripheral membrane protein</topology>
    </subcellularLocation>
</comment>
<dbReference type="GO" id="GO:0006886">
    <property type="term" value="P:intracellular protein transport"/>
    <property type="evidence" value="ECO:0007669"/>
    <property type="project" value="UniProtKB-UniRule"/>
</dbReference>
<feature type="compositionally biased region" description="Basic and acidic residues" evidence="5">
    <location>
        <begin position="1549"/>
        <end position="1560"/>
    </location>
</feature>
<feature type="compositionally biased region" description="Basic residues" evidence="5">
    <location>
        <begin position="1486"/>
        <end position="1498"/>
    </location>
</feature>
<dbReference type="GO" id="GO:0034058">
    <property type="term" value="P:endosomal vesicle fusion"/>
    <property type="evidence" value="ECO:0007669"/>
    <property type="project" value="TreeGrafter"/>
</dbReference>
<dbReference type="PANTHER" id="PTHR12894">
    <property type="entry name" value="CNH DOMAIN CONTAINING"/>
    <property type="match status" value="1"/>
</dbReference>